<reference evidence="1 2" key="1">
    <citation type="journal article" date="2018" name="PLoS ONE">
        <title>The draft genome of Kipferlia bialata reveals reductive genome evolution in fornicate parasites.</title>
        <authorList>
            <person name="Tanifuji G."/>
            <person name="Takabayashi S."/>
            <person name="Kume K."/>
            <person name="Takagi M."/>
            <person name="Nakayama T."/>
            <person name="Kamikawa R."/>
            <person name="Inagaki Y."/>
            <person name="Hashimoto T."/>
        </authorList>
    </citation>
    <scope>NUCLEOTIDE SEQUENCE [LARGE SCALE GENOMIC DNA]</scope>
    <source>
        <strain evidence="1">NY0173</strain>
    </source>
</reference>
<gene>
    <name evidence="1" type="ORF">KIPB_016032</name>
</gene>
<sequence length="24" mass="2656">MSLSLACWNICAESGHCTDEENLE</sequence>
<dbReference type="EMBL" id="BDIP01009451">
    <property type="protein sequence ID" value="GCA65019.1"/>
    <property type="molecule type" value="Genomic_DNA"/>
</dbReference>
<evidence type="ECO:0000313" key="1">
    <source>
        <dbReference type="EMBL" id="GCA65019.1"/>
    </source>
</evidence>
<protein>
    <submittedName>
        <fullName evidence="1">Uncharacterized protein</fullName>
    </submittedName>
</protein>
<comment type="caution">
    <text evidence="1">The sequence shown here is derived from an EMBL/GenBank/DDBJ whole genome shotgun (WGS) entry which is preliminary data.</text>
</comment>
<organism evidence="1 2">
    <name type="scientific">Kipferlia bialata</name>
    <dbReference type="NCBI Taxonomy" id="797122"/>
    <lineage>
        <taxon>Eukaryota</taxon>
        <taxon>Metamonada</taxon>
        <taxon>Carpediemonas-like organisms</taxon>
        <taxon>Kipferlia</taxon>
    </lineage>
</organism>
<dbReference type="AlphaFoldDB" id="A0A391P4Y9"/>
<feature type="non-terminal residue" evidence="1">
    <location>
        <position position="24"/>
    </location>
</feature>
<dbReference type="Proteomes" id="UP000265618">
    <property type="component" value="Unassembled WGS sequence"/>
</dbReference>
<accession>A0A391P4Y9</accession>
<keyword evidence="2" id="KW-1185">Reference proteome</keyword>
<name>A0A391P4Y9_9EUKA</name>
<proteinExistence type="predicted"/>
<evidence type="ECO:0000313" key="2">
    <source>
        <dbReference type="Proteomes" id="UP000265618"/>
    </source>
</evidence>